<dbReference type="EMBL" id="CP102290">
    <property type="protein sequence ID" value="UWP59468.1"/>
    <property type="molecule type" value="Genomic_DNA"/>
</dbReference>
<evidence type="ECO:0008006" key="3">
    <source>
        <dbReference type="Google" id="ProtNLM"/>
    </source>
</evidence>
<keyword evidence="2" id="KW-1185">Reference proteome</keyword>
<dbReference type="Proteomes" id="UP001060164">
    <property type="component" value="Chromosome"/>
</dbReference>
<accession>A0ABY5VHF5</accession>
<sequence length="427" mass="49378">MHNRISKEEAAHLRTLAFQVKEISQDPKWKEKKELWIKLNKMEKTRPLVIFPPECWHELVPEETLRVKDPVFRTLEKELRMRIYRAEHFDDDVVLTDVLYIPYDTHVTDWTDDRVRPYDDRPDHAACFHPCICEVSDIKKMKLPELTVDEEKSQENFALAREIFGDILNVVEGEPFTASTHQSIMGWGNSLIDIWCELRGLEQVMYDLYEEPELTHEAMSILYEGRLGYLKKGIELGIWKLNNNEYMVNGTATACGSNGLACTDLLPAEDFDGTVRMKDLWGYCMAQEFTAVSPDMLEEFVLPYQNRLSALFGMNAYGCCENMNRKYDAVAKYIPNLRQIAVSAFSDIDIAAEKIGGKYVMSWKLNPTDVFHTFDEKRIHDMIAHGMEVSRGNPLIVELREAQTCCGHIEYGASWVNICMDLARNYE</sequence>
<gene>
    <name evidence="1" type="ORF">NQ502_19260</name>
</gene>
<evidence type="ECO:0000313" key="2">
    <source>
        <dbReference type="Proteomes" id="UP001060164"/>
    </source>
</evidence>
<dbReference type="Gene3D" id="3.20.20.210">
    <property type="match status" value="1"/>
</dbReference>
<organism evidence="1 2">
    <name type="scientific">Ruminococcus gauvreauii</name>
    <dbReference type="NCBI Taxonomy" id="438033"/>
    <lineage>
        <taxon>Bacteria</taxon>
        <taxon>Bacillati</taxon>
        <taxon>Bacillota</taxon>
        <taxon>Clostridia</taxon>
        <taxon>Eubacteriales</taxon>
        <taxon>Oscillospiraceae</taxon>
        <taxon>Ruminococcus</taxon>
    </lineage>
</organism>
<reference evidence="1" key="1">
    <citation type="journal article" date="2022" name="Cell">
        <title>Design, construction, and in vivo augmentation of a complex gut microbiome.</title>
        <authorList>
            <person name="Cheng A.G."/>
            <person name="Ho P.Y."/>
            <person name="Aranda-Diaz A."/>
            <person name="Jain S."/>
            <person name="Yu F.B."/>
            <person name="Meng X."/>
            <person name="Wang M."/>
            <person name="Iakiviak M."/>
            <person name="Nagashima K."/>
            <person name="Zhao A."/>
            <person name="Murugkar P."/>
            <person name="Patil A."/>
            <person name="Atabakhsh K."/>
            <person name="Weakley A."/>
            <person name="Yan J."/>
            <person name="Brumbaugh A.R."/>
            <person name="Higginbottom S."/>
            <person name="Dimas A."/>
            <person name="Shiver A.L."/>
            <person name="Deutschbauer A."/>
            <person name="Neff N."/>
            <person name="Sonnenburg J.L."/>
            <person name="Huang K.C."/>
            <person name="Fischbach M.A."/>
        </authorList>
    </citation>
    <scope>NUCLEOTIDE SEQUENCE</scope>
    <source>
        <strain evidence="1">DSM 19829</strain>
    </source>
</reference>
<dbReference type="RefSeq" id="WP_028527931.1">
    <property type="nucleotide sequence ID" value="NZ_CABLBR010000005.1"/>
</dbReference>
<evidence type="ECO:0000313" key="1">
    <source>
        <dbReference type="EMBL" id="UWP59468.1"/>
    </source>
</evidence>
<dbReference type="InterPro" id="IPR038071">
    <property type="entry name" value="UROD/MetE-like_sf"/>
</dbReference>
<protein>
    <recommendedName>
        <fullName evidence="3">Uroporphyrinogen decarboxylase (URO-D) domain-containing protein</fullName>
    </recommendedName>
</protein>
<proteinExistence type="predicted"/>
<name>A0ABY5VHF5_9FIRM</name>